<dbReference type="InterPro" id="IPR016167">
    <property type="entry name" value="FAD-bd_PCMH_sub1"/>
</dbReference>
<dbReference type="AlphaFoldDB" id="A0A157SVL9"/>
<name>A0A157SVL9_9BORD</name>
<dbReference type="STRING" id="288768.SAMEA3906486_05204"/>
<dbReference type="PROSITE" id="PS51387">
    <property type="entry name" value="FAD_PCMH"/>
    <property type="match status" value="1"/>
</dbReference>
<keyword evidence="3" id="KW-0560">Oxidoreductase</keyword>
<evidence type="ECO:0000313" key="3">
    <source>
        <dbReference type="EMBL" id="SAI74489.1"/>
    </source>
</evidence>
<protein>
    <submittedName>
        <fullName evidence="3">Xanthine dehydrogenase</fullName>
        <ecNumber evidence="3">1.17.1.4</ecNumber>
        <ecNumber evidence="3">1.3.7.9</ecNumber>
    </submittedName>
</protein>
<dbReference type="EC" id="1.3.7.9" evidence="3"/>
<dbReference type="Proteomes" id="UP000076848">
    <property type="component" value="Unassembled WGS sequence"/>
</dbReference>
<evidence type="ECO:0000256" key="1">
    <source>
        <dbReference type="ARBA" id="ARBA00022827"/>
    </source>
</evidence>
<dbReference type="EC" id="1.17.1.4" evidence="3"/>
<feature type="domain" description="FAD-binding PCMH-type" evidence="2">
    <location>
        <begin position="1"/>
        <end position="221"/>
    </location>
</feature>
<dbReference type="InterPro" id="IPR002346">
    <property type="entry name" value="Mopterin_DH_FAD-bd"/>
</dbReference>
<accession>A0A157SVL9</accession>
<dbReference type="SUPFAM" id="SSF56176">
    <property type="entry name" value="FAD-binding/transporter-associated domain-like"/>
    <property type="match status" value="1"/>
</dbReference>
<dbReference type="InterPro" id="IPR036683">
    <property type="entry name" value="CO_DH_flav_C_dom_sf"/>
</dbReference>
<dbReference type="PANTHER" id="PTHR42659">
    <property type="entry name" value="XANTHINE DEHYDROGENASE SUBUNIT C-RELATED"/>
    <property type="match status" value="1"/>
</dbReference>
<proteinExistence type="predicted"/>
<dbReference type="InterPro" id="IPR005107">
    <property type="entry name" value="CO_DH_flav_C"/>
</dbReference>
<dbReference type="EMBL" id="FKIF01000010">
    <property type="protein sequence ID" value="SAI74489.1"/>
    <property type="molecule type" value="Genomic_DNA"/>
</dbReference>
<organism evidence="3 4">
    <name type="scientific">Bordetella ansorpii</name>
    <dbReference type="NCBI Taxonomy" id="288768"/>
    <lineage>
        <taxon>Bacteria</taxon>
        <taxon>Pseudomonadati</taxon>
        <taxon>Pseudomonadota</taxon>
        <taxon>Betaproteobacteria</taxon>
        <taxon>Burkholderiales</taxon>
        <taxon>Alcaligenaceae</taxon>
        <taxon>Bordetella</taxon>
    </lineage>
</organism>
<gene>
    <name evidence="3" type="primary">yagS_2</name>
    <name evidence="3" type="ORF">SAMEA3906486_05204</name>
</gene>
<dbReference type="PANTHER" id="PTHR42659:SF1">
    <property type="entry name" value="OXIDOREDUCTASE"/>
    <property type="match status" value="1"/>
</dbReference>
<keyword evidence="1" id="KW-0285">Flavoprotein</keyword>
<keyword evidence="1" id="KW-0274">FAD</keyword>
<keyword evidence="4" id="KW-1185">Reference proteome</keyword>
<dbReference type="GO" id="GO:0071949">
    <property type="term" value="F:FAD binding"/>
    <property type="evidence" value="ECO:0007669"/>
    <property type="project" value="InterPro"/>
</dbReference>
<dbReference type="Gene3D" id="3.30.390.50">
    <property type="entry name" value="CO dehydrogenase flavoprotein, C-terminal domain"/>
    <property type="match status" value="1"/>
</dbReference>
<evidence type="ECO:0000259" key="2">
    <source>
        <dbReference type="PROSITE" id="PS51387"/>
    </source>
</evidence>
<dbReference type="InterPro" id="IPR051312">
    <property type="entry name" value="Diverse_Substr_Oxidored"/>
</dbReference>
<dbReference type="Gene3D" id="3.30.465.10">
    <property type="match status" value="2"/>
</dbReference>
<dbReference type="OrthoDB" id="9814706at2"/>
<sequence>MQSFDYTRAPDVAGAAALNEGGARVLAGGTTLVDLMKLNVERPARLVDITRITGLDHIEVGNDWIRIGSLARMSAVADHPQIKSTAPVVAESLARAASAQIRNMASMGGNLLQRTRCPYFRDVAAAAPCNKRVPGSGCAAQDGINRNHAVLGGSKACIAVYPGDFATALAAFDGRIRIQGDRERVVVANEFFRTPGETPNIENSLQHGEIITAIEIPVTAALRNSHYLKVRDRASYEFAAASAAVGVELESDGETIKDVRVALGGVATKPWRARAVEAELAGKPFTESVIRTAASRATKGAVARQHNMYKITLIPRVVTRALLEARRVA</sequence>
<dbReference type="Gene3D" id="3.30.43.10">
    <property type="entry name" value="Uridine Diphospho-n-acetylenolpyruvylglucosamine Reductase, domain 2"/>
    <property type="match status" value="1"/>
</dbReference>
<dbReference type="InterPro" id="IPR016169">
    <property type="entry name" value="FAD-bd_PCMH_sub2"/>
</dbReference>
<dbReference type="Pfam" id="PF00941">
    <property type="entry name" value="FAD_binding_5"/>
    <property type="match status" value="1"/>
</dbReference>
<dbReference type="InterPro" id="IPR036318">
    <property type="entry name" value="FAD-bd_PCMH-like_sf"/>
</dbReference>
<dbReference type="GO" id="GO:0004854">
    <property type="term" value="F:xanthine dehydrogenase activity"/>
    <property type="evidence" value="ECO:0007669"/>
    <property type="project" value="UniProtKB-EC"/>
</dbReference>
<dbReference type="SMART" id="SM01092">
    <property type="entry name" value="CO_deh_flav_C"/>
    <property type="match status" value="1"/>
</dbReference>
<dbReference type="InterPro" id="IPR016166">
    <property type="entry name" value="FAD-bd_PCMH"/>
</dbReference>
<dbReference type="SUPFAM" id="SSF55447">
    <property type="entry name" value="CO dehydrogenase flavoprotein C-terminal domain-like"/>
    <property type="match status" value="1"/>
</dbReference>
<reference evidence="3 4" key="1">
    <citation type="submission" date="2016-04" db="EMBL/GenBank/DDBJ databases">
        <authorList>
            <consortium name="Pathogen Informatics"/>
        </authorList>
    </citation>
    <scope>NUCLEOTIDE SEQUENCE [LARGE SCALE GENOMIC DNA]</scope>
    <source>
        <strain evidence="3 4">H050680373</strain>
    </source>
</reference>
<dbReference type="RefSeq" id="WP_066133787.1">
    <property type="nucleotide sequence ID" value="NZ_FKIF01000010.1"/>
</dbReference>
<dbReference type="Pfam" id="PF03450">
    <property type="entry name" value="CO_deh_flav_C"/>
    <property type="match status" value="1"/>
</dbReference>
<evidence type="ECO:0000313" key="4">
    <source>
        <dbReference type="Proteomes" id="UP000076848"/>
    </source>
</evidence>